<feature type="transmembrane region" description="Helical" evidence="7">
    <location>
        <begin position="12"/>
        <end position="35"/>
    </location>
</feature>
<feature type="transmembrane region" description="Helical" evidence="7">
    <location>
        <begin position="79"/>
        <end position="103"/>
    </location>
</feature>
<evidence type="ECO:0000256" key="7">
    <source>
        <dbReference type="RuleBase" id="RU363079"/>
    </source>
</evidence>
<keyword evidence="3 7" id="KW-0812">Transmembrane</keyword>
<dbReference type="Proteomes" id="UP000023152">
    <property type="component" value="Unassembled WGS sequence"/>
</dbReference>
<gene>
    <name evidence="8" type="ORF">RFI_27014</name>
</gene>
<name>X6MBH0_RETFI</name>
<dbReference type="GO" id="GO:0072657">
    <property type="term" value="P:protein localization to membrane"/>
    <property type="evidence" value="ECO:0007669"/>
    <property type="project" value="TreeGrafter"/>
</dbReference>
<evidence type="ECO:0000313" key="8">
    <source>
        <dbReference type="EMBL" id="ETO10360.1"/>
    </source>
</evidence>
<protein>
    <recommendedName>
        <fullName evidence="7">Transmembrane 9 superfamily member</fullName>
    </recommendedName>
</protein>
<proteinExistence type="inferred from homology"/>
<comment type="caution">
    <text evidence="7">Lacks conserved residue(s) required for the propagation of feature annotation.</text>
</comment>
<reference evidence="8 9" key="1">
    <citation type="journal article" date="2013" name="Curr. Biol.">
        <title>The Genome of the Foraminiferan Reticulomyxa filosa.</title>
        <authorList>
            <person name="Glockner G."/>
            <person name="Hulsmann N."/>
            <person name="Schleicher M."/>
            <person name="Noegel A.A."/>
            <person name="Eichinger L."/>
            <person name="Gallinger C."/>
            <person name="Pawlowski J."/>
            <person name="Sierra R."/>
            <person name="Euteneuer U."/>
            <person name="Pillet L."/>
            <person name="Moustafa A."/>
            <person name="Platzer M."/>
            <person name="Groth M."/>
            <person name="Szafranski K."/>
            <person name="Schliwa M."/>
        </authorList>
    </citation>
    <scope>NUCLEOTIDE SEQUENCE [LARGE SCALE GENOMIC DNA]</scope>
</reference>
<keyword evidence="9" id="KW-1185">Reference proteome</keyword>
<dbReference type="PANTHER" id="PTHR10766:SF111">
    <property type="entry name" value="TRANSMEMBRANE 9 SUPERFAMILY MEMBER 2"/>
    <property type="match status" value="1"/>
</dbReference>
<sequence length="154" mass="18122">MIPPQPWYLKRNFAILIGGILPFAAVFIEVFYIMTSVWLHHYYYMFGFLLLVFLILVLTSAEITIVMTYFQLCAEDWQWWWRSIFTPGSAALYLFLYSILYFFTKLEIVPFASCLLYFGYMFLICFAFFVGAGTVGFASTFFFVYKIYGAIKIL</sequence>
<evidence type="ECO:0000256" key="3">
    <source>
        <dbReference type="ARBA" id="ARBA00022692"/>
    </source>
</evidence>
<evidence type="ECO:0000256" key="2">
    <source>
        <dbReference type="ARBA" id="ARBA00005227"/>
    </source>
</evidence>
<evidence type="ECO:0000256" key="5">
    <source>
        <dbReference type="ARBA" id="ARBA00022989"/>
    </source>
</evidence>
<accession>X6MBH0</accession>
<dbReference type="PANTHER" id="PTHR10766">
    <property type="entry name" value="TRANSMEMBRANE 9 SUPERFAMILY PROTEIN"/>
    <property type="match status" value="1"/>
</dbReference>
<dbReference type="OMA" id="WWRSVIV"/>
<dbReference type="EMBL" id="ASPP01023506">
    <property type="protein sequence ID" value="ETO10360.1"/>
    <property type="molecule type" value="Genomic_DNA"/>
</dbReference>
<evidence type="ECO:0000256" key="4">
    <source>
        <dbReference type="ARBA" id="ARBA00022729"/>
    </source>
</evidence>
<keyword evidence="5 7" id="KW-1133">Transmembrane helix</keyword>
<feature type="transmembrane region" description="Helical" evidence="7">
    <location>
        <begin position="115"/>
        <end position="145"/>
    </location>
</feature>
<organism evidence="8 9">
    <name type="scientific">Reticulomyxa filosa</name>
    <dbReference type="NCBI Taxonomy" id="46433"/>
    <lineage>
        <taxon>Eukaryota</taxon>
        <taxon>Sar</taxon>
        <taxon>Rhizaria</taxon>
        <taxon>Retaria</taxon>
        <taxon>Foraminifera</taxon>
        <taxon>Monothalamids</taxon>
        <taxon>Reticulomyxidae</taxon>
        <taxon>Reticulomyxa</taxon>
    </lineage>
</organism>
<dbReference type="InterPro" id="IPR004240">
    <property type="entry name" value="EMP70"/>
</dbReference>
<dbReference type="Pfam" id="PF02990">
    <property type="entry name" value="EMP70"/>
    <property type="match status" value="1"/>
</dbReference>
<keyword evidence="6 7" id="KW-0472">Membrane</keyword>
<keyword evidence="4" id="KW-0732">Signal</keyword>
<dbReference type="GO" id="GO:0005737">
    <property type="term" value="C:cytoplasm"/>
    <property type="evidence" value="ECO:0007669"/>
    <property type="project" value="UniProtKB-ARBA"/>
</dbReference>
<evidence type="ECO:0000256" key="6">
    <source>
        <dbReference type="ARBA" id="ARBA00023136"/>
    </source>
</evidence>
<evidence type="ECO:0000256" key="1">
    <source>
        <dbReference type="ARBA" id="ARBA00004141"/>
    </source>
</evidence>
<comment type="caution">
    <text evidence="8">The sequence shown here is derived from an EMBL/GenBank/DDBJ whole genome shotgun (WGS) entry which is preliminary data.</text>
</comment>
<comment type="similarity">
    <text evidence="2 7">Belongs to the nonaspanin (TM9SF) (TC 9.A.2) family.</text>
</comment>
<dbReference type="OrthoDB" id="1666796at2759"/>
<dbReference type="AlphaFoldDB" id="X6MBH0"/>
<evidence type="ECO:0000313" key="9">
    <source>
        <dbReference type="Proteomes" id="UP000023152"/>
    </source>
</evidence>
<dbReference type="GO" id="GO:0016020">
    <property type="term" value="C:membrane"/>
    <property type="evidence" value="ECO:0007669"/>
    <property type="project" value="UniProtKB-SubCell"/>
</dbReference>
<feature type="transmembrane region" description="Helical" evidence="7">
    <location>
        <begin position="41"/>
        <end position="67"/>
    </location>
</feature>
<comment type="subcellular location">
    <subcellularLocation>
        <location evidence="1">Membrane</location>
        <topology evidence="1">Multi-pass membrane protein</topology>
    </subcellularLocation>
</comment>